<dbReference type="Pfam" id="PF01979">
    <property type="entry name" value="Amidohydro_1"/>
    <property type="match status" value="1"/>
</dbReference>
<dbReference type="Gene3D" id="2.30.40.10">
    <property type="entry name" value="Urease, subunit C, domain 1"/>
    <property type="match status" value="1"/>
</dbReference>
<name>A0A0R1QN58_9LACO</name>
<proteinExistence type="predicted"/>
<reference evidence="3 4" key="1">
    <citation type="journal article" date="2015" name="Genome Announc.">
        <title>Expanding the biotechnology potential of lactobacilli through comparative genomics of 213 strains and associated genera.</title>
        <authorList>
            <person name="Sun Z."/>
            <person name="Harris H.M."/>
            <person name="McCann A."/>
            <person name="Guo C."/>
            <person name="Argimon S."/>
            <person name="Zhang W."/>
            <person name="Yang X."/>
            <person name="Jeffery I.B."/>
            <person name="Cooney J.C."/>
            <person name="Kagawa T.F."/>
            <person name="Liu W."/>
            <person name="Song Y."/>
            <person name="Salvetti E."/>
            <person name="Wrobel A."/>
            <person name="Rasinkangas P."/>
            <person name="Parkhill J."/>
            <person name="Rea M.C."/>
            <person name="O'Sullivan O."/>
            <person name="Ritari J."/>
            <person name="Douillard F.P."/>
            <person name="Paul Ross R."/>
            <person name="Yang R."/>
            <person name="Briner A.E."/>
            <person name="Felis G.E."/>
            <person name="de Vos W.M."/>
            <person name="Barrangou R."/>
            <person name="Klaenhammer T.R."/>
            <person name="Caufield P.W."/>
            <person name="Cui Y."/>
            <person name="Zhang H."/>
            <person name="O'Toole P.W."/>
        </authorList>
    </citation>
    <scope>NUCLEOTIDE SEQUENCE [LARGE SCALE GENOMIC DNA]</scope>
    <source>
        <strain evidence="3 4">DSM 13343</strain>
    </source>
</reference>
<feature type="region of interest" description="Disordered" evidence="1">
    <location>
        <begin position="136"/>
        <end position="155"/>
    </location>
</feature>
<feature type="domain" description="Amidohydrolase-related" evidence="2">
    <location>
        <begin position="55"/>
        <end position="386"/>
    </location>
</feature>
<dbReference type="InterPro" id="IPR006680">
    <property type="entry name" value="Amidohydro-rel"/>
</dbReference>
<gene>
    <name evidence="3" type="ORF">FD01_GL000488</name>
</gene>
<keyword evidence="4" id="KW-1185">Reference proteome</keyword>
<dbReference type="PANTHER" id="PTHR43135">
    <property type="entry name" value="ALPHA-D-RIBOSE 1-METHYLPHOSPHONATE 5-TRIPHOSPHATE DIPHOSPHATASE"/>
    <property type="match status" value="1"/>
</dbReference>
<dbReference type="PATRIC" id="fig|1423769.4.peg.520"/>
<keyword evidence="3" id="KW-0378">Hydrolase</keyword>
<sequence>MTQTTYFNAQLFDGLHDGFTANSWFTVDDESGKLTATGTGDAPASDQQVDLHDQYVTPGFMNCHVHLGSNAHQLAAGKRSETEVTLLGLQNLQDLLKSGVTYVRNLSSHYDVDIKLRDAQPVYGFKAPHVVASGRAMSATGGHGDSPDHTEDESYVVDSPDEMRHAVRLGFKHGADVIKLMATGGVMSVADSPLDAEFTLEEMAVATREAHARRGKVAAHAQGTEGIGLALKAGVDSIEHGIFLDEAEAEYMKEHKVYLVPTLNAVQGIVDYGQGQIPDYMVKKASDFAQAFFKNMKMAVKAGVPFATGTDAGTPFNDFETGYFDELNLLVNKVGMPVQQVLYAATKNAADLLGVADEYGSLQTGKYADFLVLKGNLLEDVNNFRQADKQVYLHGQRMF</sequence>
<dbReference type="SUPFAM" id="SSF51338">
    <property type="entry name" value="Composite domain of metallo-dependent hydrolases"/>
    <property type="match status" value="1"/>
</dbReference>
<dbReference type="InterPro" id="IPR032466">
    <property type="entry name" value="Metal_Hydrolase"/>
</dbReference>
<accession>A0A0R1QN58</accession>
<dbReference type="InterPro" id="IPR011059">
    <property type="entry name" value="Metal-dep_hydrolase_composite"/>
</dbReference>
<comment type="caution">
    <text evidence="3">The sequence shown here is derived from an EMBL/GenBank/DDBJ whole genome shotgun (WGS) entry which is preliminary data.</text>
</comment>
<dbReference type="Proteomes" id="UP000051790">
    <property type="component" value="Unassembled WGS sequence"/>
</dbReference>
<protein>
    <submittedName>
        <fullName evidence="3">Amidohydrolase</fullName>
    </submittedName>
</protein>
<organism evidence="3 4">
    <name type="scientific">Lacticaseibacillus manihotivorans DSM 13343 = JCM 12514</name>
    <dbReference type="NCBI Taxonomy" id="1423769"/>
    <lineage>
        <taxon>Bacteria</taxon>
        <taxon>Bacillati</taxon>
        <taxon>Bacillota</taxon>
        <taxon>Bacilli</taxon>
        <taxon>Lactobacillales</taxon>
        <taxon>Lactobacillaceae</taxon>
        <taxon>Lacticaseibacillus</taxon>
    </lineage>
</organism>
<dbReference type="RefSeq" id="WP_056963176.1">
    <property type="nucleotide sequence ID" value="NZ_AZEU01000112.1"/>
</dbReference>
<dbReference type="CDD" id="cd01299">
    <property type="entry name" value="Met_dep_hydrolase_A"/>
    <property type="match status" value="1"/>
</dbReference>
<evidence type="ECO:0000313" key="4">
    <source>
        <dbReference type="Proteomes" id="UP000051790"/>
    </source>
</evidence>
<evidence type="ECO:0000259" key="2">
    <source>
        <dbReference type="Pfam" id="PF01979"/>
    </source>
</evidence>
<dbReference type="GO" id="GO:0016810">
    <property type="term" value="F:hydrolase activity, acting on carbon-nitrogen (but not peptide) bonds"/>
    <property type="evidence" value="ECO:0007669"/>
    <property type="project" value="InterPro"/>
</dbReference>
<dbReference type="SUPFAM" id="SSF51556">
    <property type="entry name" value="Metallo-dependent hydrolases"/>
    <property type="match status" value="1"/>
</dbReference>
<dbReference type="EMBL" id="AZEU01000112">
    <property type="protein sequence ID" value="KRL46159.1"/>
    <property type="molecule type" value="Genomic_DNA"/>
</dbReference>
<evidence type="ECO:0000256" key="1">
    <source>
        <dbReference type="SAM" id="MobiDB-lite"/>
    </source>
</evidence>
<evidence type="ECO:0000313" key="3">
    <source>
        <dbReference type="EMBL" id="KRL46159.1"/>
    </source>
</evidence>
<dbReference type="OrthoDB" id="9797498at2"/>
<dbReference type="InterPro" id="IPR051781">
    <property type="entry name" value="Metallo-dep_Hydrolase"/>
</dbReference>
<dbReference type="PANTHER" id="PTHR43135:SF3">
    <property type="entry name" value="ALPHA-D-RIBOSE 1-METHYLPHOSPHONATE 5-TRIPHOSPHATE DIPHOSPHATASE"/>
    <property type="match status" value="1"/>
</dbReference>
<dbReference type="AlphaFoldDB" id="A0A0R1QN58"/>
<dbReference type="Gene3D" id="3.20.20.140">
    <property type="entry name" value="Metal-dependent hydrolases"/>
    <property type="match status" value="1"/>
</dbReference>
<dbReference type="InterPro" id="IPR057744">
    <property type="entry name" value="OTAase-like"/>
</dbReference>